<dbReference type="SUPFAM" id="SSF46785">
    <property type="entry name" value="Winged helix' DNA-binding domain"/>
    <property type="match status" value="1"/>
</dbReference>
<protein>
    <submittedName>
        <fullName evidence="3">PadR family transcriptional regulator</fullName>
    </submittedName>
</protein>
<dbReference type="InterPro" id="IPR036390">
    <property type="entry name" value="WH_DNA-bd_sf"/>
</dbReference>
<evidence type="ECO:0000313" key="4">
    <source>
        <dbReference type="Proteomes" id="UP000586031"/>
    </source>
</evidence>
<feature type="domain" description="Transcription regulator PadR N-terminal" evidence="2">
    <location>
        <begin position="69"/>
        <end position="142"/>
    </location>
</feature>
<evidence type="ECO:0000256" key="1">
    <source>
        <dbReference type="SAM" id="MobiDB-lite"/>
    </source>
</evidence>
<dbReference type="PANTHER" id="PTHR43252:SF2">
    <property type="entry name" value="TRANSCRIPTION REGULATOR, PADR-LIKE FAMILY"/>
    <property type="match status" value="1"/>
</dbReference>
<comment type="caution">
    <text evidence="3">The sequence shown here is derived from an EMBL/GenBank/DDBJ whole genome shotgun (WGS) entry which is preliminary data.</text>
</comment>
<dbReference type="AlphaFoldDB" id="A0A7J4TJP0"/>
<proteinExistence type="predicted"/>
<dbReference type="PANTHER" id="PTHR43252">
    <property type="entry name" value="TRANSCRIPTIONAL REGULATOR YQJI"/>
    <property type="match status" value="1"/>
</dbReference>
<dbReference type="Gene3D" id="1.10.10.10">
    <property type="entry name" value="Winged helix-like DNA-binding domain superfamily/Winged helix DNA-binding domain"/>
    <property type="match status" value="1"/>
</dbReference>
<dbReference type="InterPro" id="IPR005149">
    <property type="entry name" value="Tscrpt_reg_PadR_N"/>
</dbReference>
<dbReference type="Pfam" id="PF03551">
    <property type="entry name" value="PadR"/>
    <property type="match status" value="1"/>
</dbReference>
<sequence>MGDESFQDNPTEGSSAREPAEEVKKIALKKSRGYYRNAIENHEVFKNLNQFERKLVRGIMRGSGPIIMLWLISKKGQHGYEIMTQLHESSPFSDKVKMPSASIIYPKLHQLEKKGLIKGTWENHGKRKVKYYEITPEGIETLGKIRNFFKTRKNNLYEDFLEDVMYIKK</sequence>
<gene>
    <name evidence="3" type="ORF">HA271_02595</name>
</gene>
<dbReference type="EMBL" id="DUHE01000076">
    <property type="protein sequence ID" value="HII83733.1"/>
    <property type="molecule type" value="Genomic_DNA"/>
</dbReference>
<name>A0A7J4TJP0_9EURY</name>
<evidence type="ECO:0000313" key="3">
    <source>
        <dbReference type="EMBL" id="HII83733.1"/>
    </source>
</evidence>
<evidence type="ECO:0000259" key="2">
    <source>
        <dbReference type="Pfam" id="PF03551"/>
    </source>
</evidence>
<accession>A0A7J4TJP0</accession>
<reference evidence="4" key="1">
    <citation type="journal article" date="2020" name="bioRxiv">
        <title>A rank-normalized archaeal taxonomy based on genome phylogeny resolves widespread incomplete and uneven classifications.</title>
        <authorList>
            <person name="Rinke C."/>
            <person name="Chuvochina M."/>
            <person name="Mussig A.J."/>
            <person name="Chaumeil P.-A."/>
            <person name="Waite D.W."/>
            <person name="Whitman W.B."/>
            <person name="Parks D.H."/>
            <person name="Hugenholtz P."/>
        </authorList>
    </citation>
    <scope>NUCLEOTIDE SEQUENCE [LARGE SCALE GENOMIC DNA]</scope>
</reference>
<dbReference type="Proteomes" id="UP000586031">
    <property type="component" value="Unassembled WGS sequence"/>
</dbReference>
<organism evidence="3 4">
    <name type="scientific">Methanobacterium subterraneum</name>
    <dbReference type="NCBI Taxonomy" id="59277"/>
    <lineage>
        <taxon>Archaea</taxon>
        <taxon>Methanobacteriati</taxon>
        <taxon>Methanobacteriota</taxon>
        <taxon>Methanomada group</taxon>
        <taxon>Methanobacteria</taxon>
        <taxon>Methanobacteriales</taxon>
        <taxon>Methanobacteriaceae</taxon>
        <taxon>Methanobacterium</taxon>
    </lineage>
</organism>
<feature type="region of interest" description="Disordered" evidence="1">
    <location>
        <begin position="1"/>
        <end position="22"/>
    </location>
</feature>
<dbReference type="InterPro" id="IPR036388">
    <property type="entry name" value="WH-like_DNA-bd_sf"/>
</dbReference>